<gene>
    <name evidence="1" type="ORF">ASPBRDRAFT_37299</name>
</gene>
<evidence type="ECO:0000313" key="2">
    <source>
        <dbReference type="Proteomes" id="UP000184499"/>
    </source>
</evidence>
<dbReference type="VEuPathDB" id="FungiDB:ASPBRDRAFT_37299"/>
<protein>
    <submittedName>
        <fullName evidence="1">Uncharacterized protein</fullName>
    </submittedName>
</protein>
<dbReference type="STRING" id="767769.A0A1L9V2C6"/>
<dbReference type="RefSeq" id="XP_067485334.1">
    <property type="nucleotide sequence ID" value="XM_067623699.1"/>
</dbReference>
<evidence type="ECO:0000313" key="1">
    <source>
        <dbReference type="EMBL" id="OJJ78087.1"/>
    </source>
</evidence>
<keyword evidence="2" id="KW-1185">Reference proteome</keyword>
<dbReference type="OMA" id="GNIHTRV"/>
<dbReference type="AlphaFoldDB" id="A0A1L9V2C6"/>
<dbReference type="OrthoDB" id="3796612at2759"/>
<dbReference type="Proteomes" id="UP000184499">
    <property type="component" value="Unassembled WGS sequence"/>
</dbReference>
<dbReference type="EMBL" id="KV878679">
    <property type="protein sequence ID" value="OJJ78087.1"/>
    <property type="molecule type" value="Genomic_DNA"/>
</dbReference>
<name>A0A1L9V2C6_ASPBC</name>
<accession>A0A1L9V2C6</accession>
<reference evidence="2" key="1">
    <citation type="journal article" date="2017" name="Genome Biol.">
        <title>Comparative genomics reveals high biological diversity and specific adaptations in the industrially and medically important fungal genus Aspergillus.</title>
        <authorList>
            <person name="de Vries R.P."/>
            <person name="Riley R."/>
            <person name="Wiebenga A."/>
            <person name="Aguilar-Osorio G."/>
            <person name="Amillis S."/>
            <person name="Uchima C.A."/>
            <person name="Anderluh G."/>
            <person name="Asadollahi M."/>
            <person name="Askin M."/>
            <person name="Barry K."/>
            <person name="Battaglia E."/>
            <person name="Bayram O."/>
            <person name="Benocci T."/>
            <person name="Braus-Stromeyer S.A."/>
            <person name="Caldana C."/>
            <person name="Canovas D."/>
            <person name="Cerqueira G.C."/>
            <person name="Chen F."/>
            <person name="Chen W."/>
            <person name="Choi C."/>
            <person name="Clum A."/>
            <person name="Dos Santos R.A."/>
            <person name="Damasio A.R."/>
            <person name="Diallinas G."/>
            <person name="Emri T."/>
            <person name="Fekete E."/>
            <person name="Flipphi M."/>
            <person name="Freyberg S."/>
            <person name="Gallo A."/>
            <person name="Gournas C."/>
            <person name="Habgood R."/>
            <person name="Hainaut M."/>
            <person name="Harispe M.L."/>
            <person name="Henrissat B."/>
            <person name="Hilden K.S."/>
            <person name="Hope R."/>
            <person name="Hossain A."/>
            <person name="Karabika E."/>
            <person name="Karaffa L."/>
            <person name="Karanyi Z."/>
            <person name="Krasevec N."/>
            <person name="Kuo A."/>
            <person name="Kusch H."/>
            <person name="LaButti K."/>
            <person name="Lagendijk E.L."/>
            <person name="Lapidus A."/>
            <person name="Levasseur A."/>
            <person name="Lindquist E."/>
            <person name="Lipzen A."/>
            <person name="Logrieco A.F."/>
            <person name="MacCabe A."/>
            <person name="Maekelae M.R."/>
            <person name="Malavazi I."/>
            <person name="Melin P."/>
            <person name="Meyer V."/>
            <person name="Mielnichuk N."/>
            <person name="Miskei M."/>
            <person name="Molnar A.P."/>
            <person name="Mule G."/>
            <person name="Ngan C.Y."/>
            <person name="Orejas M."/>
            <person name="Orosz E."/>
            <person name="Ouedraogo J.P."/>
            <person name="Overkamp K.M."/>
            <person name="Park H.-S."/>
            <person name="Perrone G."/>
            <person name="Piumi F."/>
            <person name="Punt P.J."/>
            <person name="Ram A.F."/>
            <person name="Ramon A."/>
            <person name="Rauscher S."/>
            <person name="Record E."/>
            <person name="Riano-Pachon D.M."/>
            <person name="Robert V."/>
            <person name="Roehrig J."/>
            <person name="Ruller R."/>
            <person name="Salamov A."/>
            <person name="Salih N.S."/>
            <person name="Samson R.A."/>
            <person name="Sandor E."/>
            <person name="Sanguinetti M."/>
            <person name="Schuetze T."/>
            <person name="Sepcic K."/>
            <person name="Shelest E."/>
            <person name="Sherlock G."/>
            <person name="Sophianopoulou V."/>
            <person name="Squina F.M."/>
            <person name="Sun H."/>
            <person name="Susca A."/>
            <person name="Todd R.B."/>
            <person name="Tsang A."/>
            <person name="Unkles S.E."/>
            <person name="van de Wiele N."/>
            <person name="van Rossen-Uffink D."/>
            <person name="Oliveira J.V."/>
            <person name="Vesth T.C."/>
            <person name="Visser J."/>
            <person name="Yu J.-H."/>
            <person name="Zhou M."/>
            <person name="Andersen M.R."/>
            <person name="Archer D.B."/>
            <person name="Baker S.E."/>
            <person name="Benoit I."/>
            <person name="Brakhage A.A."/>
            <person name="Braus G.H."/>
            <person name="Fischer R."/>
            <person name="Frisvad J.C."/>
            <person name="Goldman G.H."/>
            <person name="Houbraken J."/>
            <person name="Oakley B."/>
            <person name="Pocsi I."/>
            <person name="Scazzocchio C."/>
            <person name="Seiboth B."/>
            <person name="vanKuyk P.A."/>
            <person name="Wortman J."/>
            <person name="Dyer P.S."/>
            <person name="Grigoriev I.V."/>
        </authorList>
    </citation>
    <scope>NUCLEOTIDE SEQUENCE [LARGE SCALE GENOMIC DNA]</scope>
    <source>
        <strain evidence="2">CBS 101740 / IMI 381727 / IBT 21946</strain>
    </source>
</reference>
<proteinExistence type="predicted"/>
<organism evidence="1 2">
    <name type="scientific">Aspergillus brasiliensis (strain CBS 101740 / IMI 381727 / IBT 21946)</name>
    <dbReference type="NCBI Taxonomy" id="767769"/>
    <lineage>
        <taxon>Eukaryota</taxon>
        <taxon>Fungi</taxon>
        <taxon>Dikarya</taxon>
        <taxon>Ascomycota</taxon>
        <taxon>Pezizomycotina</taxon>
        <taxon>Eurotiomycetes</taxon>
        <taxon>Eurotiomycetidae</taxon>
        <taxon>Eurotiales</taxon>
        <taxon>Aspergillaceae</taxon>
        <taxon>Aspergillus</taxon>
        <taxon>Aspergillus subgen. Circumdati</taxon>
    </lineage>
</organism>
<sequence length="279" mass="31321">MSAPAGNETNLVDLDVFLRRYQAGDNSNGLRVQNASSDEWQRKNIIERTGSIAIRASLVDVVHGYMKEPRAGGPFATLLVFKFRFDRLTNGRRIKKACIRLSFSPLEPEGSCPKVYAIDPEDRVYITPSTDTREIKETLGLEVSPPYVAFSGSREQTRQKITQGAITVTGSINLAEDVNSGDPTCASWTLLENKVRSTSVPDSIRTSVLLERESNDKFQCMVTIDCETDFMSKIEGYFARFRLDDPVRFNPDGQPNDSLDMMSIDLKGYREIWVDGHAY</sequence>
<dbReference type="GeneID" id="93576187"/>